<sequence>MNNVNKIVELVKQDTLRLKALDCVALLDLPEGYIAAGFVRNLVWDALHHKSEATPLNDIDVIYFDSTNVGNHVDLEYETTLKGMMPNVNWQVRNQAMMHLRNHDTPYVSVVDAMRYWPEKETAVAIRKKADGELECISAFGFDSLFALEVTYNPKRNKEVFEYRVHSKAWLKTWPNLKVLT</sequence>
<dbReference type="InterPro" id="IPR009267">
    <property type="entry name" value="NTP_transf_6"/>
</dbReference>
<accession>A0ABW7IXS8</accession>
<dbReference type="Proteomes" id="UP001607151">
    <property type="component" value="Unassembled WGS sequence"/>
</dbReference>
<gene>
    <name evidence="1" type="ORF">ACGRQ9_13365</name>
</gene>
<evidence type="ECO:0000313" key="1">
    <source>
        <dbReference type="EMBL" id="MFH0266434.1"/>
    </source>
</evidence>
<name>A0ABW7IXS8_9VIBR</name>
<dbReference type="Pfam" id="PF06042">
    <property type="entry name" value="NTP_transf_6"/>
    <property type="match status" value="1"/>
</dbReference>
<protein>
    <submittedName>
        <fullName evidence="1">Nucleotidyltransferase family protein</fullName>
    </submittedName>
</protein>
<organism evidence="1 2">
    <name type="scientific">Vibrio rumoiensis</name>
    <dbReference type="NCBI Taxonomy" id="76258"/>
    <lineage>
        <taxon>Bacteria</taxon>
        <taxon>Pseudomonadati</taxon>
        <taxon>Pseudomonadota</taxon>
        <taxon>Gammaproteobacteria</taxon>
        <taxon>Vibrionales</taxon>
        <taxon>Vibrionaceae</taxon>
        <taxon>Vibrio</taxon>
    </lineage>
</organism>
<dbReference type="PANTHER" id="PTHR39166:SF1">
    <property type="entry name" value="BLL1166 PROTEIN"/>
    <property type="match status" value="1"/>
</dbReference>
<dbReference type="RefSeq" id="WP_394608212.1">
    <property type="nucleotide sequence ID" value="NZ_JBIHSJ010000004.1"/>
</dbReference>
<comment type="caution">
    <text evidence="1">The sequence shown here is derived from an EMBL/GenBank/DDBJ whole genome shotgun (WGS) entry which is preliminary data.</text>
</comment>
<evidence type="ECO:0000313" key="2">
    <source>
        <dbReference type="Proteomes" id="UP001607151"/>
    </source>
</evidence>
<keyword evidence="2" id="KW-1185">Reference proteome</keyword>
<dbReference type="EMBL" id="JBIHSN010000003">
    <property type="protein sequence ID" value="MFH0266434.1"/>
    <property type="molecule type" value="Genomic_DNA"/>
</dbReference>
<dbReference type="PANTHER" id="PTHR39166">
    <property type="entry name" value="BLL1166 PROTEIN"/>
    <property type="match status" value="1"/>
</dbReference>
<reference evidence="1 2" key="1">
    <citation type="submission" date="2024-10" db="EMBL/GenBank/DDBJ databases">
        <authorList>
            <person name="Yibar A."/>
            <person name="Saticioglu I.B."/>
            <person name="Duman M."/>
            <person name="Ajmi N."/>
            <person name="Gurler F."/>
            <person name="Ay H."/>
            <person name="Onuk E."/>
            <person name="Guler S."/>
            <person name="Romalde J.L."/>
        </authorList>
    </citation>
    <scope>NUCLEOTIDE SEQUENCE [LARGE SCALE GENOMIC DNA]</scope>
    <source>
        <strain evidence="1 2">14-MA-B</strain>
    </source>
</reference>
<proteinExistence type="predicted"/>